<dbReference type="InterPro" id="IPR057326">
    <property type="entry name" value="KR_dom"/>
</dbReference>
<dbReference type="PANTHER" id="PTHR42760">
    <property type="entry name" value="SHORT-CHAIN DEHYDROGENASES/REDUCTASES FAMILY MEMBER"/>
    <property type="match status" value="1"/>
</dbReference>
<evidence type="ECO:0000259" key="2">
    <source>
        <dbReference type="SMART" id="SM00822"/>
    </source>
</evidence>
<feature type="domain" description="Ketoreductase" evidence="2">
    <location>
        <begin position="7"/>
        <end position="181"/>
    </location>
</feature>
<dbReference type="CDD" id="cd05233">
    <property type="entry name" value="SDR_c"/>
    <property type="match status" value="1"/>
</dbReference>
<name>A0A382AV21_9ZZZZ</name>
<evidence type="ECO:0000313" key="3">
    <source>
        <dbReference type="EMBL" id="SVB05288.1"/>
    </source>
</evidence>
<dbReference type="FunFam" id="3.40.50.720:FF:000084">
    <property type="entry name" value="Short-chain dehydrogenase reductase"/>
    <property type="match status" value="1"/>
</dbReference>
<dbReference type="Gene3D" id="3.40.50.720">
    <property type="entry name" value="NAD(P)-binding Rossmann-like Domain"/>
    <property type="match status" value="1"/>
</dbReference>
<protein>
    <recommendedName>
        <fullName evidence="2">Ketoreductase domain-containing protein</fullName>
    </recommendedName>
</protein>
<dbReference type="InterPro" id="IPR020904">
    <property type="entry name" value="Sc_DH/Rdtase_CS"/>
</dbReference>
<proteinExistence type="inferred from homology"/>
<organism evidence="3">
    <name type="scientific">marine metagenome</name>
    <dbReference type="NCBI Taxonomy" id="408172"/>
    <lineage>
        <taxon>unclassified sequences</taxon>
        <taxon>metagenomes</taxon>
        <taxon>ecological metagenomes</taxon>
    </lineage>
</organism>
<dbReference type="GO" id="GO:0016616">
    <property type="term" value="F:oxidoreductase activity, acting on the CH-OH group of donors, NAD or NADP as acceptor"/>
    <property type="evidence" value="ECO:0007669"/>
    <property type="project" value="UniProtKB-ARBA"/>
</dbReference>
<dbReference type="SMART" id="SM00822">
    <property type="entry name" value="PKS_KR"/>
    <property type="match status" value="1"/>
</dbReference>
<accession>A0A382AV21</accession>
<dbReference type="SUPFAM" id="SSF51735">
    <property type="entry name" value="NAD(P)-binding Rossmann-fold domains"/>
    <property type="match status" value="1"/>
</dbReference>
<dbReference type="InterPro" id="IPR036291">
    <property type="entry name" value="NAD(P)-bd_dom_sf"/>
</dbReference>
<dbReference type="PRINTS" id="PR00080">
    <property type="entry name" value="SDRFAMILY"/>
</dbReference>
<dbReference type="EMBL" id="UINC01026937">
    <property type="protein sequence ID" value="SVB05288.1"/>
    <property type="molecule type" value="Genomic_DNA"/>
</dbReference>
<sequence length="254" mass="26799">MPRLSSKTAIVTGGSRGIGRAIIEAFVEEGASVLTCGRGNDPGNFPSGVTWQTADVSSSESSKNISRTAKEQFGKIDILVNNAGIQIEKTVADTSDEDWDYLMGVNARGVFMMCREIIKLMENQGGGSIINISSISALHADTSMALYNASKAFVNGLTRSIAVDHGQKGIRCNAICPGWIMTEMADEGFAMAENPEAAKADALLRHPAGRFGQPGDIARAAVWLASDDAEFITGQTLTVDGGLVAASPLQPTLF</sequence>
<evidence type="ECO:0000256" key="1">
    <source>
        <dbReference type="ARBA" id="ARBA00006484"/>
    </source>
</evidence>
<gene>
    <name evidence="3" type="ORF">METZ01_LOCUS158142</name>
</gene>
<comment type="similarity">
    <text evidence="1">Belongs to the short-chain dehydrogenases/reductases (SDR) family.</text>
</comment>
<dbReference type="PRINTS" id="PR00081">
    <property type="entry name" value="GDHRDH"/>
</dbReference>
<reference evidence="3" key="1">
    <citation type="submission" date="2018-05" db="EMBL/GenBank/DDBJ databases">
        <authorList>
            <person name="Lanie J.A."/>
            <person name="Ng W.-L."/>
            <person name="Kazmierczak K.M."/>
            <person name="Andrzejewski T.M."/>
            <person name="Davidsen T.M."/>
            <person name="Wayne K.J."/>
            <person name="Tettelin H."/>
            <person name="Glass J.I."/>
            <person name="Rusch D."/>
            <person name="Podicherti R."/>
            <person name="Tsui H.-C.T."/>
            <person name="Winkler M.E."/>
        </authorList>
    </citation>
    <scope>NUCLEOTIDE SEQUENCE</scope>
</reference>
<dbReference type="InterPro" id="IPR002347">
    <property type="entry name" value="SDR_fam"/>
</dbReference>
<dbReference type="NCBIfam" id="NF005559">
    <property type="entry name" value="PRK07231.1"/>
    <property type="match status" value="1"/>
</dbReference>
<dbReference type="PROSITE" id="PS00061">
    <property type="entry name" value="ADH_SHORT"/>
    <property type="match status" value="1"/>
</dbReference>
<dbReference type="AlphaFoldDB" id="A0A382AV21"/>
<dbReference type="Pfam" id="PF13561">
    <property type="entry name" value="adh_short_C2"/>
    <property type="match status" value="1"/>
</dbReference>